<dbReference type="SUPFAM" id="SSF57756">
    <property type="entry name" value="Retrovirus zinc finger-like domains"/>
    <property type="match status" value="1"/>
</dbReference>
<dbReference type="InterPro" id="IPR001878">
    <property type="entry name" value="Znf_CCHC"/>
</dbReference>
<evidence type="ECO:0000256" key="1">
    <source>
        <dbReference type="PROSITE-ProRule" id="PRU00047"/>
    </source>
</evidence>
<feature type="domain" description="CCHC-type" evidence="4">
    <location>
        <begin position="383"/>
        <end position="398"/>
    </location>
</feature>
<dbReference type="Pfam" id="PF03564">
    <property type="entry name" value="DUF1759"/>
    <property type="match status" value="1"/>
</dbReference>
<evidence type="ECO:0000259" key="4">
    <source>
        <dbReference type="PROSITE" id="PS50158"/>
    </source>
</evidence>
<evidence type="ECO:0000313" key="5">
    <source>
        <dbReference type="Proteomes" id="UP000025227"/>
    </source>
</evidence>
<dbReference type="InterPro" id="IPR005312">
    <property type="entry name" value="DUF1759"/>
</dbReference>
<dbReference type="GO" id="GO:0019899">
    <property type="term" value="F:enzyme binding"/>
    <property type="evidence" value="ECO:0007669"/>
    <property type="project" value="UniProtKB-ARBA"/>
</dbReference>
<feature type="compositionally biased region" description="Basic and acidic residues" evidence="3">
    <location>
        <begin position="748"/>
        <end position="766"/>
    </location>
</feature>
<dbReference type="PANTHER" id="PTHR47331">
    <property type="entry name" value="PHD-TYPE DOMAIN-CONTAINING PROTEIN"/>
    <property type="match status" value="1"/>
</dbReference>
<feature type="coiled-coil region" evidence="2">
    <location>
        <begin position="234"/>
        <end position="261"/>
    </location>
</feature>
<organism evidence="5 6">
    <name type="scientific">Haemonchus contortus</name>
    <name type="common">Barber pole worm</name>
    <dbReference type="NCBI Taxonomy" id="6289"/>
    <lineage>
        <taxon>Eukaryota</taxon>
        <taxon>Metazoa</taxon>
        <taxon>Ecdysozoa</taxon>
        <taxon>Nematoda</taxon>
        <taxon>Chromadorea</taxon>
        <taxon>Rhabditida</taxon>
        <taxon>Rhabditina</taxon>
        <taxon>Rhabditomorpha</taxon>
        <taxon>Strongyloidea</taxon>
        <taxon>Trichostrongylidae</taxon>
        <taxon>Haemonchus</taxon>
    </lineage>
</organism>
<dbReference type="AlphaFoldDB" id="A0A7I5E5E9"/>
<feature type="coiled-coil region" evidence="2">
    <location>
        <begin position="52"/>
        <end position="111"/>
    </location>
</feature>
<dbReference type="PANTHER" id="PTHR47331:SF5">
    <property type="entry name" value="RIBONUCLEASE H"/>
    <property type="match status" value="1"/>
</dbReference>
<evidence type="ECO:0000256" key="3">
    <source>
        <dbReference type="SAM" id="MobiDB-lite"/>
    </source>
</evidence>
<protein>
    <submittedName>
        <fullName evidence="6">CCHC-type domain-containing protein</fullName>
    </submittedName>
</protein>
<feature type="domain" description="CCHC-type" evidence="4">
    <location>
        <begin position="351"/>
        <end position="366"/>
    </location>
</feature>
<dbReference type="GO" id="GO:0005737">
    <property type="term" value="C:cytoplasm"/>
    <property type="evidence" value="ECO:0007669"/>
    <property type="project" value="UniProtKB-ARBA"/>
</dbReference>
<dbReference type="Gene3D" id="2.40.70.10">
    <property type="entry name" value="Acid Proteases"/>
    <property type="match status" value="1"/>
</dbReference>
<dbReference type="InterPro" id="IPR008737">
    <property type="entry name" value="DUF1758"/>
</dbReference>
<dbReference type="Gene3D" id="4.10.60.10">
    <property type="entry name" value="Zinc finger, CCHC-type"/>
    <property type="match status" value="1"/>
</dbReference>
<evidence type="ECO:0000256" key="2">
    <source>
        <dbReference type="SAM" id="Coils"/>
    </source>
</evidence>
<dbReference type="Pfam" id="PF05585">
    <property type="entry name" value="DUF1758"/>
    <property type="match status" value="1"/>
</dbReference>
<dbReference type="WBParaSite" id="HCON_00008810-00001">
    <property type="protein sequence ID" value="HCON_00008810-00001"/>
    <property type="gene ID" value="HCON_00008810"/>
</dbReference>
<dbReference type="Proteomes" id="UP000025227">
    <property type="component" value="Unplaced"/>
</dbReference>
<name>A0A7I5E5E9_HAECO</name>
<reference evidence="6" key="1">
    <citation type="submission" date="2020-12" db="UniProtKB">
        <authorList>
            <consortium name="WormBaseParasite"/>
        </authorList>
    </citation>
    <scope>IDENTIFICATION</scope>
    <source>
        <strain evidence="6">MHco3</strain>
    </source>
</reference>
<dbReference type="OMA" id="YPLAVEM"/>
<dbReference type="SMART" id="SM00343">
    <property type="entry name" value="ZnF_C2HC"/>
    <property type="match status" value="3"/>
</dbReference>
<sequence length="1025" mass="115992">MSSSLASRQGILRRSINRLSSLLHDHRDLLAQRLDSGQEPGAEDRKVLLRTVKRAETAIHLERERLESAIDKYTSTADNLDANVQIPSDTLEKVETNVEAAHELLDEALTALTTLTVLQQELGSLEVTHSSETPDTSCISNMKLAPIPVPKFSGEIWEWETFWKSFEHSVDSKNIDDIYKLNYLLDSLQGRVRESVRQFEVSGATYPLVVAYLKSKYDDKEALLERLLYNLQYARAHTDRLEDQEALCEELESIVSQLKIKGEHVDNVFLQRQLISKFAPEVQKHIIRQKTKNEAEGSWNTLTLLLKAKEYIKGELRVTRQMEQWTICDTSQETSSTPYRAQHRKLRQNLCFYCGKSGHRPVNCNEATSLKQRLQIIKTQKLCRNCGRKDHIAANCTSGACQLCRESGHHTSICEKLNLLPSDETPIPKTAASIMATTNPRTIKSSTTINLTSTSALEHPKPQDIPPFEDFQDVQVLVGQARVLNPTTGKLEAIHVMLDTGANRSFIRNDLADRLQLKSVNTTRLEINTFGSRKPMKKTSTNTFLRMWDMEGTQHAFSVTRINTITRPLKRSSLSTEDKKFLTENNIHVSIDPSIKKLQPAVLLGCADLLSLLDVGLKTEYTLPSGLKLIPSRLGYLITGRNSAQVINHEKPPVQTVQKTNTQEELPSQQEAQQSWEQFCGFERNGTNEFAGPASEERRLTNGFDPVFQGTVASRRRSHVAQEPLPSEVEVPKRESMKKNGNVPNVKEPVKIQKKTQKEPIKKKAEPNNVMPQGPAAELKHGKEFRKRRTLMKYEPEDDEKNSQGGRRLPSKKEPSGQEKKKPLMKQRPSESGVKRKGCNSKSSDSEELQENAKRTKRIPTAEASEEVEQKVEPSSICGNSDLSASESESKVPLSVEASSEEPDSETEASSVDEDTEESPVVDNSRRRENSQVRRSCRYNLRPRRTNHDQSEIQPQNSPDDAMKQEYVTTCRRLISPQNEMMNRSIFRGLRQQHSPPRSIEIPLLSTHVQPSCCLRIRKNEPPKQ</sequence>
<feature type="compositionally biased region" description="Polar residues" evidence="3">
    <location>
        <begin position="877"/>
        <end position="887"/>
    </location>
</feature>
<dbReference type="GO" id="GO:0008270">
    <property type="term" value="F:zinc ion binding"/>
    <property type="evidence" value="ECO:0007669"/>
    <property type="project" value="UniProtKB-KW"/>
</dbReference>
<dbReference type="InterPro" id="IPR036875">
    <property type="entry name" value="Znf_CCHC_sf"/>
</dbReference>
<dbReference type="Pfam" id="PF00098">
    <property type="entry name" value="zf-CCHC"/>
    <property type="match status" value="1"/>
</dbReference>
<dbReference type="GO" id="GO:0003676">
    <property type="term" value="F:nucleic acid binding"/>
    <property type="evidence" value="ECO:0007669"/>
    <property type="project" value="InterPro"/>
</dbReference>
<feature type="compositionally biased region" description="Acidic residues" evidence="3">
    <location>
        <begin position="899"/>
        <end position="920"/>
    </location>
</feature>
<proteinExistence type="predicted"/>
<keyword evidence="2" id="KW-0175">Coiled coil</keyword>
<keyword evidence="1" id="KW-0479">Metal-binding</keyword>
<feature type="region of interest" description="Disordered" evidence="3">
    <location>
        <begin position="714"/>
        <end position="962"/>
    </location>
</feature>
<dbReference type="OrthoDB" id="5864015at2759"/>
<dbReference type="InterPro" id="IPR021109">
    <property type="entry name" value="Peptidase_aspartic_dom_sf"/>
</dbReference>
<feature type="compositionally biased region" description="Basic and acidic residues" evidence="3">
    <location>
        <begin position="811"/>
        <end position="822"/>
    </location>
</feature>
<keyword evidence="1" id="KW-0862">Zinc</keyword>
<dbReference type="PROSITE" id="PS50158">
    <property type="entry name" value="ZF_CCHC"/>
    <property type="match status" value="2"/>
</dbReference>
<accession>A0A7I5E5E9</accession>
<keyword evidence="1" id="KW-0863">Zinc-finger</keyword>
<feature type="compositionally biased region" description="Basic residues" evidence="3">
    <location>
        <begin position="935"/>
        <end position="945"/>
    </location>
</feature>
<keyword evidence="5" id="KW-1185">Reference proteome</keyword>
<evidence type="ECO:0000313" key="6">
    <source>
        <dbReference type="WBParaSite" id="HCON_00008810-00001"/>
    </source>
</evidence>